<reference evidence="1 2" key="1">
    <citation type="submission" date="2019-02" db="EMBL/GenBank/DDBJ databases">
        <title>Genomic Encyclopedia of Archaeal and Bacterial Type Strains, Phase II (KMG-II): from individual species to whole genera.</title>
        <authorList>
            <person name="Goeker M."/>
        </authorList>
    </citation>
    <scope>NUCLEOTIDE SEQUENCE [LARGE SCALE GENOMIC DNA]</scope>
    <source>
        <strain evidence="1 2">DSM 21411</strain>
    </source>
</reference>
<organism evidence="1 2">
    <name type="scientific">Cecembia calidifontis</name>
    <dbReference type="NCBI Taxonomy" id="1187080"/>
    <lineage>
        <taxon>Bacteria</taxon>
        <taxon>Pseudomonadati</taxon>
        <taxon>Bacteroidota</taxon>
        <taxon>Cytophagia</taxon>
        <taxon>Cytophagales</taxon>
        <taxon>Cyclobacteriaceae</taxon>
        <taxon>Cecembia</taxon>
    </lineage>
</organism>
<dbReference type="Proteomes" id="UP000292209">
    <property type="component" value="Unassembled WGS sequence"/>
</dbReference>
<dbReference type="EMBL" id="SGXG01000001">
    <property type="protein sequence ID" value="RZS95480.1"/>
    <property type="molecule type" value="Genomic_DNA"/>
</dbReference>
<name>A0A4Q7P7L5_9BACT</name>
<accession>A0A4Q7P7L5</accession>
<keyword evidence="2" id="KW-1185">Reference proteome</keyword>
<evidence type="ECO:0000313" key="2">
    <source>
        <dbReference type="Proteomes" id="UP000292209"/>
    </source>
</evidence>
<gene>
    <name evidence="1" type="ORF">BC751_1013</name>
</gene>
<dbReference type="PROSITE" id="PS51257">
    <property type="entry name" value="PROKAR_LIPOPROTEIN"/>
    <property type="match status" value="1"/>
</dbReference>
<proteinExistence type="predicted"/>
<protein>
    <submittedName>
        <fullName evidence="1">Uncharacterized protein</fullName>
    </submittedName>
</protein>
<evidence type="ECO:0000313" key="1">
    <source>
        <dbReference type="EMBL" id="RZS95480.1"/>
    </source>
</evidence>
<sequence length="183" mass="21567">MKWNRWTVALILLMGSCRGISPNFQDKDMLSDKPQPSLRKNRYTFPKELQGIWIYENFKGYDKNFDIDSTWIDQNTFININYSLNTLSSEDQKEAQIWEIKKGTLARVNEKLDTILFENNGMQKYSFDSAGNLIVFKKTIHQLVLHENLFLRKVNKNTFALNYKCPDCNGWKVTLIQPQDLSW</sequence>
<dbReference type="AlphaFoldDB" id="A0A4Q7P7L5"/>
<comment type="caution">
    <text evidence="1">The sequence shown here is derived from an EMBL/GenBank/DDBJ whole genome shotgun (WGS) entry which is preliminary data.</text>
</comment>